<dbReference type="PANTHER" id="PTHR48099">
    <property type="entry name" value="C-1-TETRAHYDROFOLATE SYNTHASE, CYTOPLASMIC-RELATED"/>
    <property type="match status" value="1"/>
</dbReference>
<evidence type="ECO:0000256" key="3">
    <source>
        <dbReference type="ARBA" id="ARBA00022563"/>
    </source>
</evidence>
<dbReference type="InterPro" id="IPR000672">
    <property type="entry name" value="THF_DH/CycHdrlase"/>
</dbReference>
<keyword evidence="4" id="KW-0378">Hydrolase</keyword>
<dbReference type="Gene3D" id="3.40.50.10860">
    <property type="entry name" value="Leucine Dehydrogenase, chain A, domain 1"/>
    <property type="match status" value="1"/>
</dbReference>
<evidence type="ECO:0000256" key="5">
    <source>
        <dbReference type="ARBA" id="ARBA00023002"/>
    </source>
</evidence>
<feature type="region of interest" description="Disordered" evidence="8">
    <location>
        <begin position="86"/>
        <end position="109"/>
    </location>
</feature>
<keyword evidence="11" id="KW-1185">Reference proteome</keyword>
<keyword evidence="5" id="KW-0560">Oxidoreductase</keyword>
<dbReference type="PRINTS" id="PR00085">
    <property type="entry name" value="THFDHDRGNASE"/>
</dbReference>
<dbReference type="GO" id="GO:0035999">
    <property type="term" value="P:tetrahydrofolate interconversion"/>
    <property type="evidence" value="ECO:0007669"/>
    <property type="project" value="TreeGrafter"/>
</dbReference>
<protein>
    <recommendedName>
        <fullName evidence="2">methenyltetrahydrofolate cyclohydrolase</fullName>
        <ecNumber evidence="2">3.5.4.9</ecNumber>
    </recommendedName>
</protein>
<proteinExistence type="predicted"/>
<evidence type="ECO:0000256" key="2">
    <source>
        <dbReference type="ARBA" id="ARBA00012776"/>
    </source>
</evidence>
<dbReference type="EMBL" id="JASDAP010000489">
    <property type="protein sequence ID" value="KAK1874693.1"/>
    <property type="molecule type" value="Genomic_DNA"/>
</dbReference>
<dbReference type="GO" id="GO:0005829">
    <property type="term" value="C:cytosol"/>
    <property type="evidence" value="ECO:0007669"/>
    <property type="project" value="TreeGrafter"/>
</dbReference>
<evidence type="ECO:0000256" key="1">
    <source>
        <dbReference type="ARBA" id="ARBA00011738"/>
    </source>
</evidence>
<dbReference type="Pfam" id="PF00763">
    <property type="entry name" value="THF_DHG_CYH"/>
    <property type="match status" value="1"/>
</dbReference>
<accession>A0AAD9B2B6</accession>
<dbReference type="FunFam" id="3.40.50.10860:FF:000005">
    <property type="entry name" value="C-1-tetrahydrofolate synthase, cytoplasmic, putative"/>
    <property type="match status" value="1"/>
</dbReference>
<keyword evidence="3" id="KW-0554">One-carbon metabolism</keyword>
<comment type="caution">
    <text evidence="10">The sequence shown here is derived from an EMBL/GenBank/DDBJ whole genome shotgun (WGS) entry which is preliminary data.</text>
</comment>
<comment type="catalytic activity">
    <reaction evidence="7">
        <text>(6R)-5,10-methenyltetrahydrofolate + H2O = (6R)-10-formyltetrahydrofolate + H(+)</text>
        <dbReference type="Rhea" id="RHEA:23700"/>
        <dbReference type="ChEBI" id="CHEBI:15377"/>
        <dbReference type="ChEBI" id="CHEBI:15378"/>
        <dbReference type="ChEBI" id="CHEBI:57455"/>
        <dbReference type="ChEBI" id="CHEBI:195366"/>
        <dbReference type="EC" id="3.5.4.9"/>
    </reaction>
</comment>
<reference evidence="10" key="1">
    <citation type="submission" date="2023-04" db="EMBL/GenBank/DDBJ databases">
        <title>Chromosome-level genome of Chaenocephalus aceratus.</title>
        <authorList>
            <person name="Park H."/>
        </authorList>
    </citation>
    <scope>NUCLEOTIDE SEQUENCE</scope>
    <source>
        <strain evidence="10">DE</strain>
        <tissue evidence="10">Muscle</tissue>
    </source>
</reference>
<evidence type="ECO:0000256" key="4">
    <source>
        <dbReference type="ARBA" id="ARBA00022801"/>
    </source>
</evidence>
<evidence type="ECO:0000256" key="8">
    <source>
        <dbReference type="SAM" id="MobiDB-lite"/>
    </source>
</evidence>
<evidence type="ECO:0000259" key="9">
    <source>
        <dbReference type="Pfam" id="PF00763"/>
    </source>
</evidence>
<gene>
    <name evidence="10" type="ORF">KUDE01_006918</name>
</gene>
<evidence type="ECO:0000313" key="10">
    <source>
        <dbReference type="EMBL" id="KAK1874693.1"/>
    </source>
</evidence>
<dbReference type="GO" id="GO:0004488">
    <property type="term" value="F:methylenetetrahydrofolate dehydrogenase (NADP+) activity"/>
    <property type="evidence" value="ECO:0007669"/>
    <property type="project" value="InterPro"/>
</dbReference>
<keyword evidence="6" id="KW-0511">Multifunctional enzyme</keyword>
<feature type="domain" description="Tetrahydrofolate dehydrogenase/cyclohydrolase catalytic" evidence="9">
    <location>
        <begin position="4"/>
        <end position="101"/>
    </location>
</feature>
<dbReference type="EC" id="3.5.4.9" evidence="2"/>
<evidence type="ECO:0000256" key="7">
    <source>
        <dbReference type="ARBA" id="ARBA00036357"/>
    </source>
</evidence>
<dbReference type="SUPFAM" id="SSF53223">
    <property type="entry name" value="Aminoacid dehydrogenase-like, N-terminal domain"/>
    <property type="match status" value="1"/>
</dbReference>
<name>A0AAD9B2B6_DISEL</name>
<sequence>MEVQEMRSVLSGFRPGLLVLQVGDRADSNLYISAKLRAAAQIGIDAKHLRLPSSATQDQSVLSINADPAVHGLIVQLPLDSVNPMDPERITNAVSPEKDVDGSVFRKPH</sequence>
<dbReference type="AlphaFoldDB" id="A0AAD9B2B6"/>
<organism evidence="10 11">
    <name type="scientific">Dissostichus eleginoides</name>
    <name type="common">Patagonian toothfish</name>
    <name type="synonym">Dissostichus amissus</name>
    <dbReference type="NCBI Taxonomy" id="100907"/>
    <lineage>
        <taxon>Eukaryota</taxon>
        <taxon>Metazoa</taxon>
        <taxon>Chordata</taxon>
        <taxon>Craniata</taxon>
        <taxon>Vertebrata</taxon>
        <taxon>Euteleostomi</taxon>
        <taxon>Actinopterygii</taxon>
        <taxon>Neopterygii</taxon>
        <taxon>Teleostei</taxon>
        <taxon>Neoteleostei</taxon>
        <taxon>Acanthomorphata</taxon>
        <taxon>Eupercaria</taxon>
        <taxon>Perciformes</taxon>
        <taxon>Notothenioidei</taxon>
        <taxon>Nototheniidae</taxon>
        <taxon>Dissostichus</taxon>
    </lineage>
</organism>
<dbReference type="GO" id="GO:0004477">
    <property type="term" value="F:methenyltetrahydrofolate cyclohydrolase activity"/>
    <property type="evidence" value="ECO:0007669"/>
    <property type="project" value="UniProtKB-EC"/>
</dbReference>
<dbReference type="InterPro" id="IPR020630">
    <property type="entry name" value="THF_DH/CycHdrlase_cat_dom"/>
</dbReference>
<evidence type="ECO:0000313" key="11">
    <source>
        <dbReference type="Proteomes" id="UP001228049"/>
    </source>
</evidence>
<dbReference type="InterPro" id="IPR046346">
    <property type="entry name" value="Aminoacid_DH-like_N_sf"/>
</dbReference>
<dbReference type="PANTHER" id="PTHR48099:SF1">
    <property type="entry name" value="C-1-TETRAHYDROFOLATE SYNTHASE, CYTOPLASMIC"/>
    <property type="match status" value="1"/>
</dbReference>
<evidence type="ECO:0000256" key="6">
    <source>
        <dbReference type="ARBA" id="ARBA00023268"/>
    </source>
</evidence>
<comment type="subunit">
    <text evidence="1">Homodimer.</text>
</comment>
<dbReference type="Proteomes" id="UP001228049">
    <property type="component" value="Unassembled WGS sequence"/>
</dbReference>